<dbReference type="Pfam" id="PF07275">
    <property type="entry name" value="ArdA"/>
    <property type="match status" value="1"/>
</dbReference>
<comment type="caution">
    <text evidence="2">The sequence shown here is derived from an EMBL/GenBank/DDBJ whole genome shotgun (WGS) entry which is preliminary data.</text>
</comment>
<dbReference type="InterPro" id="IPR041895">
    <property type="entry name" value="ArdA_dom1"/>
</dbReference>
<proteinExistence type="predicted"/>
<keyword evidence="1" id="KW-1133">Transmembrane helix</keyword>
<organism evidence="2 3">
    <name type="scientific">Anabaena azotica FACHB-119</name>
    <dbReference type="NCBI Taxonomy" id="947527"/>
    <lineage>
        <taxon>Bacteria</taxon>
        <taxon>Bacillati</taxon>
        <taxon>Cyanobacteriota</taxon>
        <taxon>Cyanophyceae</taxon>
        <taxon>Nostocales</taxon>
        <taxon>Nostocaceae</taxon>
        <taxon>Anabaena</taxon>
        <taxon>Anabaena azotica</taxon>
    </lineage>
</organism>
<dbReference type="Gene3D" id="3.10.20.480">
    <property type="entry name" value="Antirestriction protein ArdA, domain 1"/>
    <property type="match status" value="1"/>
</dbReference>
<dbReference type="InterPro" id="IPR009899">
    <property type="entry name" value="ArdA"/>
</dbReference>
<reference evidence="2 3" key="1">
    <citation type="journal article" date="2020" name="ISME J.">
        <title>Comparative genomics reveals insights into cyanobacterial evolution and habitat adaptation.</title>
        <authorList>
            <person name="Chen M.Y."/>
            <person name="Teng W.K."/>
            <person name="Zhao L."/>
            <person name="Hu C.X."/>
            <person name="Zhou Y.K."/>
            <person name="Han B.P."/>
            <person name="Song L.R."/>
            <person name="Shu W.S."/>
        </authorList>
    </citation>
    <scope>NUCLEOTIDE SEQUENCE [LARGE SCALE GENOMIC DNA]</scope>
    <source>
        <strain evidence="2 3">FACHB-119</strain>
    </source>
</reference>
<name>A0ABR8D9W4_9NOST</name>
<protein>
    <submittedName>
        <fullName evidence="2">Antirestriction protein ArdA</fullName>
    </submittedName>
</protein>
<evidence type="ECO:0000313" key="3">
    <source>
        <dbReference type="Proteomes" id="UP000661112"/>
    </source>
</evidence>
<accession>A0ABR8D9W4</accession>
<evidence type="ECO:0000313" key="2">
    <source>
        <dbReference type="EMBL" id="MBD2503889.1"/>
    </source>
</evidence>
<keyword evidence="1" id="KW-0812">Transmembrane</keyword>
<sequence>MNMITIMFYSTSDANLVAQHLYNCHVENNILKVPEQEQLAVDLAIGLAGVEIPITEGASCLLAFPGYERECQNENAPQIYVVCLSSYNSGLSHGMWIDCTQDAEKIEADIRWMLSWSPCRQYSACEDWAIHAYENWQGVHINEYEDIENLSELSQALLKHGEAYAAYYQYDSTSAYLEKFEEIYCGVYDSEEDFVYEELEQNGALEQLEKLGISSSYINLTAIATDWFISSFYSIEKIIKFMFFAVYNYLFLNRFIYR</sequence>
<keyword evidence="1" id="KW-0472">Membrane</keyword>
<dbReference type="EMBL" id="JACJSG010000042">
    <property type="protein sequence ID" value="MBD2503889.1"/>
    <property type="molecule type" value="Genomic_DNA"/>
</dbReference>
<keyword evidence="3" id="KW-1185">Reference proteome</keyword>
<dbReference type="Proteomes" id="UP000661112">
    <property type="component" value="Unassembled WGS sequence"/>
</dbReference>
<gene>
    <name evidence="2" type="ORF">H6G83_25335</name>
</gene>
<feature type="transmembrane region" description="Helical" evidence="1">
    <location>
        <begin position="238"/>
        <end position="257"/>
    </location>
</feature>
<evidence type="ECO:0000256" key="1">
    <source>
        <dbReference type="SAM" id="Phobius"/>
    </source>
</evidence>